<dbReference type="OrthoDB" id="3826732at2"/>
<dbReference type="RefSeq" id="WP_094356852.1">
    <property type="nucleotide sequence ID" value="NZ_NMVK01000009.1"/>
</dbReference>
<evidence type="ECO:0000256" key="1">
    <source>
        <dbReference type="SAM" id="Phobius"/>
    </source>
</evidence>
<gene>
    <name evidence="2" type="ORF">CGZ94_00820</name>
</gene>
<keyword evidence="3" id="KW-1185">Reference proteome</keyword>
<accession>A0A255GNU4</accession>
<protein>
    <recommendedName>
        <fullName evidence="4">Type II secretion system protein GspF domain-containing protein</fullName>
    </recommendedName>
</protein>
<reference evidence="2 3" key="1">
    <citation type="submission" date="2017-07" db="EMBL/GenBank/DDBJ databases">
        <title>Draft whole genome sequences of clinical Proprionibacteriaceae strains.</title>
        <authorList>
            <person name="Bernier A.-M."/>
            <person name="Bernard K."/>
            <person name="Domingo M.-C."/>
        </authorList>
    </citation>
    <scope>NUCLEOTIDE SEQUENCE [LARGE SCALE GENOMIC DNA]</scope>
    <source>
        <strain evidence="2 3">NML 030167</strain>
    </source>
</reference>
<evidence type="ECO:0008006" key="4">
    <source>
        <dbReference type="Google" id="ProtNLM"/>
    </source>
</evidence>
<evidence type="ECO:0000313" key="3">
    <source>
        <dbReference type="Proteomes" id="UP000215896"/>
    </source>
</evidence>
<feature type="transmembrane region" description="Helical" evidence="1">
    <location>
        <begin position="99"/>
        <end position="122"/>
    </location>
</feature>
<evidence type="ECO:0000313" key="2">
    <source>
        <dbReference type="EMBL" id="OYO17485.1"/>
    </source>
</evidence>
<dbReference type="Proteomes" id="UP000215896">
    <property type="component" value="Unassembled WGS sequence"/>
</dbReference>
<dbReference type="PANTHER" id="PTHR35007">
    <property type="entry name" value="INTEGRAL MEMBRANE PROTEIN-RELATED"/>
    <property type="match status" value="1"/>
</dbReference>
<dbReference type="AlphaFoldDB" id="A0A255GNU4"/>
<organism evidence="2 3">
    <name type="scientific">Enemella evansiae</name>
    <dbReference type="NCBI Taxonomy" id="2016499"/>
    <lineage>
        <taxon>Bacteria</taxon>
        <taxon>Bacillati</taxon>
        <taxon>Actinomycetota</taxon>
        <taxon>Actinomycetes</taxon>
        <taxon>Propionibacteriales</taxon>
        <taxon>Propionibacteriaceae</taxon>
        <taxon>Enemella</taxon>
    </lineage>
</organism>
<feature type="transmembrane region" description="Helical" evidence="1">
    <location>
        <begin position="6"/>
        <end position="28"/>
    </location>
</feature>
<dbReference type="EMBL" id="NMVO01000001">
    <property type="protein sequence ID" value="OYO17485.1"/>
    <property type="molecule type" value="Genomic_DNA"/>
</dbReference>
<name>A0A255GNU4_9ACTN</name>
<keyword evidence="1" id="KW-0812">Transmembrane</keyword>
<sequence length="298" mass="32013">MTGQQLSGLVLLTGMLIAGGLAAVAYGLRRSHPRLADALAELDGHPAGGVTAPTASATRGSERAGLWLYQHSPIPLHSSQLRLLELRNKSVAEFFADKLVLALLGLCVPTILGAVFTIAVGIPVTVPVVLALVGMLAGWFTPDVQLQRAGERSRSDAQEALFSYFDLVTLERLANRSATQSLQSAAMASDHPLFLAIRGALLRARLEQQAPYAELRRLADRLRLPQLADIADVMQLDEQGAAVAGTLRARVRELRDAHLTEARIAAHAVSERMTVFMAIPAMVFGLIFLVPPLIRLIG</sequence>
<keyword evidence="1" id="KW-0472">Membrane</keyword>
<comment type="caution">
    <text evidence="2">The sequence shown here is derived from an EMBL/GenBank/DDBJ whole genome shotgun (WGS) entry which is preliminary data.</text>
</comment>
<feature type="transmembrane region" description="Helical" evidence="1">
    <location>
        <begin position="273"/>
        <end position="294"/>
    </location>
</feature>
<dbReference type="PANTHER" id="PTHR35007:SF1">
    <property type="entry name" value="PILUS ASSEMBLY PROTEIN"/>
    <property type="match status" value="1"/>
</dbReference>
<keyword evidence="1" id="KW-1133">Transmembrane helix</keyword>
<feature type="transmembrane region" description="Helical" evidence="1">
    <location>
        <begin position="128"/>
        <end position="146"/>
    </location>
</feature>
<proteinExistence type="predicted"/>